<gene>
    <name evidence="1" type="ORF">TBK1r_49100</name>
</gene>
<dbReference type="InterPro" id="IPR011447">
    <property type="entry name" value="DUF1552"/>
</dbReference>
<dbReference type="Pfam" id="PF07586">
    <property type="entry name" value="HXXSHH"/>
    <property type="match status" value="1"/>
</dbReference>
<organism evidence="1 2">
    <name type="scientific">Stieleria magnilauensis</name>
    <dbReference type="NCBI Taxonomy" id="2527963"/>
    <lineage>
        <taxon>Bacteria</taxon>
        <taxon>Pseudomonadati</taxon>
        <taxon>Planctomycetota</taxon>
        <taxon>Planctomycetia</taxon>
        <taxon>Pirellulales</taxon>
        <taxon>Pirellulaceae</taxon>
        <taxon>Stieleria</taxon>
    </lineage>
</organism>
<evidence type="ECO:0000313" key="2">
    <source>
        <dbReference type="Proteomes" id="UP000318081"/>
    </source>
</evidence>
<keyword evidence="2" id="KW-1185">Reference proteome</keyword>
<protein>
    <recommendedName>
        <fullName evidence="3">DUF1552 domain-containing protein</fullName>
    </recommendedName>
</protein>
<name>A0ABX5XV37_9BACT</name>
<accession>A0ABX5XV37</accession>
<dbReference type="Proteomes" id="UP000318081">
    <property type="component" value="Chromosome"/>
</dbReference>
<reference evidence="1 2" key="1">
    <citation type="submission" date="2019-02" db="EMBL/GenBank/DDBJ databases">
        <title>Deep-cultivation of Planctomycetes and their phenomic and genomic characterization uncovers novel biology.</title>
        <authorList>
            <person name="Wiegand S."/>
            <person name="Jogler M."/>
            <person name="Boedeker C."/>
            <person name="Pinto D."/>
            <person name="Vollmers J."/>
            <person name="Rivas-Marin E."/>
            <person name="Kohn T."/>
            <person name="Peeters S.H."/>
            <person name="Heuer A."/>
            <person name="Rast P."/>
            <person name="Oberbeckmann S."/>
            <person name="Bunk B."/>
            <person name="Jeske O."/>
            <person name="Meyerdierks A."/>
            <person name="Storesund J.E."/>
            <person name="Kallscheuer N."/>
            <person name="Luecker S."/>
            <person name="Lage O.M."/>
            <person name="Pohl T."/>
            <person name="Merkel B.J."/>
            <person name="Hornburger P."/>
            <person name="Mueller R.-W."/>
            <person name="Bruemmer F."/>
            <person name="Labrenz M."/>
            <person name="Spormann A.M."/>
            <person name="Op den Camp H."/>
            <person name="Overmann J."/>
            <person name="Amann R."/>
            <person name="Jetten M.S.M."/>
            <person name="Mascher T."/>
            <person name="Medema M.H."/>
            <person name="Devos D.P."/>
            <person name="Kaster A.-K."/>
            <person name="Ovreas L."/>
            <person name="Rohde M."/>
            <person name="Galperin M.Y."/>
            <person name="Jogler C."/>
        </authorList>
    </citation>
    <scope>NUCLEOTIDE SEQUENCE [LARGE SCALE GENOMIC DNA]</scope>
    <source>
        <strain evidence="1 2">TBK1r</strain>
    </source>
</reference>
<dbReference type="RefSeq" id="WP_145216247.1">
    <property type="nucleotide sequence ID" value="NZ_CP036432.1"/>
</dbReference>
<dbReference type="EMBL" id="CP036432">
    <property type="protein sequence ID" value="QDV85893.1"/>
    <property type="molecule type" value="Genomic_DNA"/>
</dbReference>
<evidence type="ECO:0000313" key="1">
    <source>
        <dbReference type="EMBL" id="QDV85893.1"/>
    </source>
</evidence>
<proteinExistence type="predicted"/>
<sequence>MKRRTLLKGAGVALLLPCMESLGQVADGDSPRRLLTIVNHLSFYQPELIPQTDGAFKKAPPLLDELSDHFDHLKIFSGMDNPAVQNGFGHTPCVGILSGYFNKLHRKNRLSIDQAVADLIGGDTRFKSLVFQAGENLNFSQIAWDKHGLPVKQIDSPRKIFNLLFQVDENEKTQQQVLAEDRSILDAVLAQAKSMEKRLNATDRVKMNEYLTSVREVEQTVKRRAYWADRSKPQVDYELEDFDRKSVDDYVGTLLDLAVLALQTDSTRAVTVQIPFWEGFKEPDLSGNYHDLSHHGQKPEKIQKLLMLEHAILKRINNSLSTMKQRTVGNSSLFDQTTTLLTASMGSANSHNFDDLPALVFDARMKTAGHWQKTDVPMSNLYLGLLQQFGAEQDSFGESTGAFEVLS</sequence>
<evidence type="ECO:0008006" key="3">
    <source>
        <dbReference type="Google" id="ProtNLM"/>
    </source>
</evidence>